<proteinExistence type="predicted"/>
<gene>
    <name evidence="1" type="ORF">LCGC14_2761230</name>
</gene>
<reference evidence="1" key="1">
    <citation type="journal article" date="2015" name="Nature">
        <title>Complex archaea that bridge the gap between prokaryotes and eukaryotes.</title>
        <authorList>
            <person name="Spang A."/>
            <person name="Saw J.H."/>
            <person name="Jorgensen S.L."/>
            <person name="Zaremba-Niedzwiedzka K."/>
            <person name="Martijn J."/>
            <person name="Lind A.E."/>
            <person name="van Eijk R."/>
            <person name="Schleper C."/>
            <person name="Guy L."/>
            <person name="Ettema T.J."/>
        </authorList>
    </citation>
    <scope>NUCLEOTIDE SEQUENCE</scope>
</reference>
<dbReference type="EMBL" id="LAZR01050754">
    <property type="protein sequence ID" value="KKK86638.1"/>
    <property type="molecule type" value="Genomic_DNA"/>
</dbReference>
<protein>
    <recommendedName>
        <fullName evidence="2">DUF2325 domain-containing protein</fullName>
    </recommendedName>
</protein>
<evidence type="ECO:0000313" key="1">
    <source>
        <dbReference type="EMBL" id="KKK86638.1"/>
    </source>
</evidence>
<dbReference type="Pfam" id="PF10087">
    <property type="entry name" value="DUF2325"/>
    <property type="match status" value="1"/>
</dbReference>
<comment type="caution">
    <text evidence="1">The sequence shown here is derived from an EMBL/GenBank/DDBJ whole genome shotgun (WGS) entry which is preliminary data.</text>
</comment>
<evidence type="ECO:0008006" key="2">
    <source>
        <dbReference type="Google" id="ProtNLM"/>
    </source>
</evidence>
<accession>A0A0F8YYZ9</accession>
<name>A0A0F8YYZ9_9ZZZZ</name>
<dbReference type="AlphaFoldDB" id="A0A0F8YYZ9"/>
<organism evidence="1">
    <name type="scientific">marine sediment metagenome</name>
    <dbReference type="NCBI Taxonomy" id="412755"/>
    <lineage>
        <taxon>unclassified sequences</taxon>
        <taxon>metagenomes</taxon>
        <taxon>ecological metagenomes</taxon>
    </lineage>
</organism>
<sequence>MCVALIGGMKRLEKNYVAEAKKYGINLKVFNVSGPSMSSKLKSVDAVVVFTNKVSHNAKKQAVCVAKSNDIPLYLYHSCGMCTLRECLGCLKGKEN</sequence>
<dbReference type="InterPro" id="IPR016772">
    <property type="entry name" value="UCP020408"/>
</dbReference>